<comment type="subunit">
    <text evidence="9">Component of the Sec protein translocase complex. Heterotrimer consisting of SecY, SecE and SecG subunits. The heterotrimers can form oligomers, although 1 heterotrimer is thought to be able to translocate proteins. Interacts with the ribosome. Interacts with SecDF, and other proteins may be involved. Interacts with SecA.</text>
</comment>
<dbReference type="GO" id="GO:0009306">
    <property type="term" value="P:protein secretion"/>
    <property type="evidence" value="ECO:0007669"/>
    <property type="project" value="UniProtKB-UniRule"/>
</dbReference>
<evidence type="ECO:0000313" key="12">
    <source>
        <dbReference type="EMBL" id="PKZ22193.1"/>
    </source>
</evidence>
<evidence type="ECO:0000256" key="9">
    <source>
        <dbReference type="HAMAP-Rule" id="MF_00422"/>
    </source>
</evidence>
<evidence type="ECO:0000256" key="7">
    <source>
        <dbReference type="ARBA" id="ARBA00023010"/>
    </source>
</evidence>
<dbReference type="GO" id="GO:0008320">
    <property type="term" value="F:protein transmembrane transporter activity"/>
    <property type="evidence" value="ECO:0007669"/>
    <property type="project" value="UniProtKB-UniRule"/>
</dbReference>
<keyword evidence="5 9" id="KW-0653">Protein transport</keyword>
<dbReference type="OrthoDB" id="9813233at2"/>
<dbReference type="PANTHER" id="PTHR33910:SF1">
    <property type="entry name" value="PROTEIN TRANSLOCASE SUBUNIT SECE"/>
    <property type="match status" value="1"/>
</dbReference>
<reference evidence="13" key="2">
    <citation type="submission" date="2016-01" db="EMBL/GenBank/DDBJ databases">
        <title>Six Aerococcus type strain genome sequencing and assembly using PacBio and Illumina Hiseq.</title>
        <authorList>
            <person name="Carkaci D."/>
            <person name="Dargis R."/>
            <person name="Nielsen X.C."/>
            <person name="Skovgaard O."/>
            <person name="Fuursted K."/>
            <person name="Christensen J.J."/>
        </authorList>
    </citation>
    <scope>NUCLEOTIDE SEQUENCE [LARGE SCALE GENOMIC DNA]</scope>
    <source>
        <strain evidence="13">CCUG43001</strain>
    </source>
</reference>
<dbReference type="STRING" id="119206.AWM72_04690"/>
<reference evidence="11 15" key="4">
    <citation type="submission" date="2019-09" db="EMBL/GenBank/DDBJ databases">
        <title>Draft genome sequence assemblies of isolates from the urinary tract.</title>
        <authorList>
            <person name="Mores C.R."/>
            <person name="Putonti C."/>
            <person name="Wolfe A.J."/>
        </authorList>
    </citation>
    <scope>NUCLEOTIDE SEQUENCE [LARGE SCALE GENOMIC DNA]</scope>
    <source>
        <strain evidence="11 15">UMB623</strain>
    </source>
</reference>
<keyword evidence="6 9" id="KW-1133">Transmembrane helix</keyword>
<dbReference type="EMBL" id="VYWO01000008">
    <property type="protein sequence ID" value="KAA9299645.1"/>
    <property type="molecule type" value="Genomic_DNA"/>
</dbReference>
<protein>
    <recommendedName>
        <fullName evidence="9">Protein translocase subunit SecE</fullName>
    </recommendedName>
</protein>
<keyword evidence="4 9" id="KW-0812">Transmembrane</keyword>
<organism evidence="10 13">
    <name type="scientific">Aerococcus sanguinicola</name>
    <dbReference type="NCBI Taxonomy" id="119206"/>
    <lineage>
        <taxon>Bacteria</taxon>
        <taxon>Bacillati</taxon>
        <taxon>Bacillota</taxon>
        <taxon>Bacilli</taxon>
        <taxon>Lactobacillales</taxon>
        <taxon>Aerococcaceae</taxon>
        <taxon>Aerococcus</taxon>
    </lineage>
</organism>
<proteinExistence type="inferred from homology"/>
<reference evidence="12 14" key="3">
    <citation type="submission" date="2017-12" db="EMBL/GenBank/DDBJ databases">
        <title>Phylogenetic diversity of female urinary microbiome.</title>
        <authorList>
            <person name="Thomas-White K."/>
            <person name="Wolfe A.J."/>
        </authorList>
    </citation>
    <scope>NUCLEOTIDE SEQUENCE [LARGE SCALE GENOMIC DNA]</scope>
    <source>
        <strain evidence="12 14">UMB0139</strain>
    </source>
</reference>
<dbReference type="GO" id="GO:0006605">
    <property type="term" value="P:protein targeting"/>
    <property type="evidence" value="ECO:0007669"/>
    <property type="project" value="UniProtKB-UniRule"/>
</dbReference>
<comment type="subcellular location">
    <subcellularLocation>
        <location evidence="9">Cell membrane</location>
        <topology evidence="9">Single-pass membrane protein</topology>
    </subcellularLocation>
    <subcellularLocation>
        <location evidence="1">Membrane</location>
    </subcellularLocation>
</comment>
<dbReference type="InterPro" id="IPR001901">
    <property type="entry name" value="Translocase_SecE/Sec61-g"/>
</dbReference>
<keyword evidence="13" id="KW-1185">Reference proteome</keyword>
<keyword evidence="7 9" id="KW-0811">Translocation</keyword>
<evidence type="ECO:0000256" key="6">
    <source>
        <dbReference type="ARBA" id="ARBA00022989"/>
    </source>
</evidence>
<evidence type="ECO:0000313" key="14">
    <source>
        <dbReference type="Proteomes" id="UP000234239"/>
    </source>
</evidence>
<evidence type="ECO:0000256" key="1">
    <source>
        <dbReference type="ARBA" id="ARBA00004370"/>
    </source>
</evidence>
<dbReference type="KEGG" id="asan:AWM72_04690"/>
<name>A0A109RDF3_9LACT</name>
<comment type="function">
    <text evidence="9">Essential subunit of the Sec protein translocation channel SecYEG. Clamps together the 2 halves of SecY. May contact the channel plug during translocation.</text>
</comment>
<keyword evidence="2 9" id="KW-0813">Transport</keyword>
<evidence type="ECO:0000313" key="10">
    <source>
        <dbReference type="EMBL" id="AMB94103.1"/>
    </source>
</evidence>
<dbReference type="RefSeq" id="WP_067973991.1">
    <property type="nucleotide sequence ID" value="NZ_CAJHKM010000001.1"/>
</dbReference>
<evidence type="ECO:0000313" key="15">
    <source>
        <dbReference type="Proteomes" id="UP000327148"/>
    </source>
</evidence>
<dbReference type="Proteomes" id="UP000069912">
    <property type="component" value="Chromosome"/>
</dbReference>
<evidence type="ECO:0000256" key="8">
    <source>
        <dbReference type="ARBA" id="ARBA00023136"/>
    </source>
</evidence>
<accession>A0A109RDF3</accession>
<dbReference type="EMBL" id="PKGY01000002">
    <property type="protein sequence ID" value="PKZ22193.1"/>
    <property type="molecule type" value="Genomic_DNA"/>
</dbReference>
<dbReference type="PANTHER" id="PTHR33910">
    <property type="entry name" value="PROTEIN TRANSLOCASE SUBUNIT SECE"/>
    <property type="match status" value="1"/>
</dbReference>
<dbReference type="EMBL" id="CP014160">
    <property type="protein sequence ID" value="AMB94103.1"/>
    <property type="molecule type" value="Genomic_DNA"/>
</dbReference>
<evidence type="ECO:0000313" key="11">
    <source>
        <dbReference type="EMBL" id="KAA9299645.1"/>
    </source>
</evidence>
<evidence type="ECO:0000256" key="2">
    <source>
        <dbReference type="ARBA" id="ARBA00022448"/>
    </source>
</evidence>
<sequence>MSFIKGVFHEMRMVEWPSGKQLMRDTGIVLITILIAAIYLGVVDELVTMLFGWFIQL</sequence>
<keyword evidence="3 9" id="KW-1003">Cell membrane</keyword>
<dbReference type="AlphaFoldDB" id="A0A109RDF3"/>
<dbReference type="InterPro" id="IPR038379">
    <property type="entry name" value="SecE_sf"/>
</dbReference>
<dbReference type="GO" id="GO:0043952">
    <property type="term" value="P:protein transport by the Sec complex"/>
    <property type="evidence" value="ECO:0007669"/>
    <property type="project" value="UniProtKB-UniRule"/>
</dbReference>
<dbReference type="NCBIfam" id="TIGR00964">
    <property type="entry name" value="secE_bact"/>
    <property type="match status" value="1"/>
</dbReference>
<dbReference type="GO" id="GO:0065002">
    <property type="term" value="P:intracellular protein transmembrane transport"/>
    <property type="evidence" value="ECO:0007669"/>
    <property type="project" value="UniProtKB-UniRule"/>
</dbReference>
<evidence type="ECO:0000313" key="13">
    <source>
        <dbReference type="Proteomes" id="UP000069912"/>
    </source>
</evidence>
<dbReference type="HAMAP" id="MF_00422">
    <property type="entry name" value="SecE"/>
    <property type="match status" value="1"/>
</dbReference>
<gene>
    <name evidence="9 11" type="primary">secE</name>
    <name evidence="10" type="ORF">AWM72_04690</name>
    <name evidence="12" type="ORF">CYJ28_03505</name>
    <name evidence="11" type="ORF">F6I03_09250</name>
</gene>
<dbReference type="InterPro" id="IPR005807">
    <property type="entry name" value="SecE_bac"/>
</dbReference>
<dbReference type="Proteomes" id="UP000327148">
    <property type="component" value="Unassembled WGS sequence"/>
</dbReference>
<evidence type="ECO:0000256" key="4">
    <source>
        <dbReference type="ARBA" id="ARBA00022692"/>
    </source>
</evidence>
<keyword evidence="8 9" id="KW-0472">Membrane</keyword>
<dbReference type="Proteomes" id="UP000234239">
    <property type="component" value="Unassembled WGS sequence"/>
</dbReference>
<dbReference type="GO" id="GO:0005886">
    <property type="term" value="C:plasma membrane"/>
    <property type="evidence" value="ECO:0007669"/>
    <property type="project" value="UniProtKB-SubCell"/>
</dbReference>
<reference evidence="10 13" key="1">
    <citation type="journal article" date="2016" name="Genome Announc.">
        <title>Complete Genome Sequences of Aerococcus christensenii CCUG 28831T, Aerococcus sanguinicola CCUG 43001T, Aerococcus urinae CCUG 36881T, Aerococcus urinaeequi CCUG 28094T, Aerococcus urinaehominis CCUG 42038 BT, and Aerococcus viridans CCUG 4311T.</title>
        <authorList>
            <person name="Carkaci D."/>
            <person name="Dargis R."/>
            <person name="Nielsen X.C."/>
            <person name="Skovgaard O."/>
            <person name="Fuursted K."/>
            <person name="Christensen J.J."/>
        </authorList>
    </citation>
    <scope>NUCLEOTIDE SEQUENCE [LARGE SCALE GENOMIC DNA]</scope>
    <source>
        <strain evidence="10 13">CCUG43001</strain>
    </source>
</reference>
<dbReference type="GeneID" id="92903365"/>
<evidence type="ECO:0000256" key="5">
    <source>
        <dbReference type="ARBA" id="ARBA00022927"/>
    </source>
</evidence>
<dbReference type="Gene3D" id="1.20.5.1030">
    <property type="entry name" value="Preprotein translocase secy subunit"/>
    <property type="match status" value="1"/>
</dbReference>
<feature type="transmembrane region" description="Helical" evidence="9">
    <location>
        <begin position="28"/>
        <end position="55"/>
    </location>
</feature>
<dbReference type="Pfam" id="PF00584">
    <property type="entry name" value="SecE"/>
    <property type="match status" value="1"/>
</dbReference>
<evidence type="ECO:0000256" key="3">
    <source>
        <dbReference type="ARBA" id="ARBA00022475"/>
    </source>
</evidence>
<comment type="similarity">
    <text evidence="9">Belongs to the SecE/SEC61-gamma family.</text>
</comment>